<protein>
    <submittedName>
        <fullName evidence="5">Linear amide C-N hydrolase</fullName>
    </submittedName>
</protein>
<comment type="similarity">
    <text evidence="1">Belongs to the peptidase C59 family.</text>
</comment>
<evidence type="ECO:0000313" key="5">
    <source>
        <dbReference type="EMBL" id="HJA72315.1"/>
    </source>
</evidence>
<evidence type="ECO:0000259" key="4">
    <source>
        <dbReference type="Pfam" id="PF02275"/>
    </source>
</evidence>
<dbReference type="AlphaFoldDB" id="A0A9D2HIQ2"/>
<dbReference type="EMBL" id="DWZA01000101">
    <property type="protein sequence ID" value="HJA72315.1"/>
    <property type="molecule type" value="Genomic_DNA"/>
</dbReference>
<accession>A0A9D2HIQ2</accession>
<feature type="domain" description="Choloylglycine hydrolase/NAAA C-terminal" evidence="4">
    <location>
        <begin position="8"/>
        <end position="263"/>
    </location>
</feature>
<dbReference type="InterPro" id="IPR052193">
    <property type="entry name" value="Peptidase_C59"/>
</dbReference>
<dbReference type="InterPro" id="IPR029132">
    <property type="entry name" value="CBAH/NAAA_C"/>
</dbReference>
<evidence type="ECO:0000313" key="6">
    <source>
        <dbReference type="Proteomes" id="UP000823900"/>
    </source>
</evidence>
<gene>
    <name evidence="5" type="ORF">IAA07_12205</name>
</gene>
<dbReference type="SUPFAM" id="SSF56235">
    <property type="entry name" value="N-terminal nucleophile aminohydrolases (Ntn hydrolases)"/>
    <property type="match status" value="1"/>
</dbReference>
<reference evidence="5" key="2">
    <citation type="submission" date="2021-04" db="EMBL/GenBank/DDBJ databases">
        <authorList>
            <person name="Gilroy R."/>
        </authorList>
    </citation>
    <scope>NUCLEOTIDE SEQUENCE</scope>
    <source>
        <strain evidence="5">CHK178-16964</strain>
    </source>
</reference>
<dbReference type="Gene3D" id="3.60.60.10">
    <property type="entry name" value="Penicillin V Acylase, Chain A"/>
    <property type="match status" value="1"/>
</dbReference>
<name>A0A9D2HIQ2_9FIRM</name>
<dbReference type="PANTHER" id="PTHR35527:SF2">
    <property type="entry name" value="HYDROLASE"/>
    <property type="match status" value="1"/>
</dbReference>
<proteinExistence type="inferred from homology"/>
<organism evidence="5 6">
    <name type="scientific">Candidatus Lachnoclostridium stercoravium</name>
    <dbReference type="NCBI Taxonomy" id="2838633"/>
    <lineage>
        <taxon>Bacteria</taxon>
        <taxon>Bacillati</taxon>
        <taxon>Bacillota</taxon>
        <taxon>Clostridia</taxon>
        <taxon>Lachnospirales</taxon>
        <taxon>Lachnospiraceae</taxon>
    </lineage>
</organism>
<evidence type="ECO:0000256" key="3">
    <source>
        <dbReference type="SAM" id="MobiDB-lite"/>
    </source>
</evidence>
<dbReference type="InterPro" id="IPR029055">
    <property type="entry name" value="Ntn_hydrolases_N"/>
</dbReference>
<comment type="caution">
    <text evidence="5">The sequence shown here is derived from an EMBL/GenBank/DDBJ whole genome shotgun (WGS) entry which is preliminary data.</text>
</comment>
<keyword evidence="2 5" id="KW-0378">Hydrolase</keyword>
<feature type="compositionally biased region" description="Basic and acidic residues" evidence="3">
    <location>
        <begin position="363"/>
        <end position="372"/>
    </location>
</feature>
<dbReference type="GO" id="GO:0016787">
    <property type="term" value="F:hydrolase activity"/>
    <property type="evidence" value="ECO:0007669"/>
    <property type="project" value="UniProtKB-KW"/>
</dbReference>
<sequence length="372" mass="41244">MDDRISGCTSMKLTSAEGNVYWFRTCDLKDDIWKGGAHMVSWPAGQEIALEGQDQPLRSRYSFAGIANSPKDSWLMDGINEAGLIGGLQYLNEGTSAGEPGEGREGVVGMEILTRLLAVCGTAEEVVRQAENIQILDIPVGERKVPATMHYIFVDAKGKTAILEAADPSNPGILKAYRDRENIGVMANSPTYDRQLENLSWYMSQSPELRYGINGDPVSRLDFDGVEVRADETASHVSVNGSYPASFASCDRFIRAAMVKALNQNGRSFSDRQMLAFGAGLMHTVFEPHTAGIFHYVWFDEQQRPLKQQDSYTQYLIMYSAAERELYIQPYDSTGWTRLKLCDCPASRIERHPIGRSGMDGVTESRDIPAEG</sequence>
<feature type="region of interest" description="Disordered" evidence="3">
    <location>
        <begin position="353"/>
        <end position="372"/>
    </location>
</feature>
<evidence type="ECO:0000256" key="1">
    <source>
        <dbReference type="ARBA" id="ARBA00006625"/>
    </source>
</evidence>
<evidence type="ECO:0000256" key="2">
    <source>
        <dbReference type="ARBA" id="ARBA00022801"/>
    </source>
</evidence>
<dbReference type="PANTHER" id="PTHR35527">
    <property type="entry name" value="CHOLOYLGLYCINE HYDROLASE"/>
    <property type="match status" value="1"/>
</dbReference>
<reference evidence="5" key="1">
    <citation type="journal article" date="2021" name="PeerJ">
        <title>Extensive microbial diversity within the chicken gut microbiome revealed by metagenomics and culture.</title>
        <authorList>
            <person name="Gilroy R."/>
            <person name="Ravi A."/>
            <person name="Getino M."/>
            <person name="Pursley I."/>
            <person name="Horton D.L."/>
            <person name="Alikhan N.F."/>
            <person name="Baker D."/>
            <person name="Gharbi K."/>
            <person name="Hall N."/>
            <person name="Watson M."/>
            <person name="Adriaenssens E.M."/>
            <person name="Foster-Nyarko E."/>
            <person name="Jarju S."/>
            <person name="Secka A."/>
            <person name="Antonio M."/>
            <person name="Oren A."/>
            <person name="Chaudhuri R.R."/>
            <person name="La Ragione R."/>
            <person name="Hildebrand F."/>
            <person name="Pallen M.J."/>
        </authorList>
    </citation>
    <scope>NUCLEOTIDE SEQUENCE</scope>
    <source>
        <strain evidence="5">CHK178-16964</strain>
    </source>
</reference>
<dbReference type="Proteomes" id="UP000823900">
    <property type="component" value="Unassembled WGS sequence"/>
</dbReference>
<dbReference type="Pfam" id="PF02275">
    <property type="entry name" value="CBAH"/>
    <property type="match status" value="1"/>
</dbReference>